<dbReference type="InterPro" id="IPR011761">
    <property type="entry name" value="ATP-grasp"/>
</dbReference>
<keyword evidence="10" id="KW-0092">Biotin</keyword>
<evidence type="ECO:0000313" key="17">
    <source>
        <dbReference type="EMBL" id="KTD50101.1"/>
    </source>
</evidence>
<feature type="domain" description="Lipoyl-binding" evidence="14">
    <location>
        <begin position="577"/>
        <end position="650"/>
    </location>
</feature>
<dbReference type="PROSITE" id="PS50968">
    <property type="entry name" value="BIOTINYL_LIPOYL"/>
    <property type="match status" value="1"/>
</dbReference>
<dbReference type="RefSeq" id="WP_058507539.1">
    <property type="nucleotide sequence ID" value="NZ_CAAAIK010000001.1"/>
</dbReference>
<comment type="cofactor">
    <cofactor evidence="1">
        <name>biotin</name>
        <dbReference type="ChEBI" id="CHEBI:57586"/>
    </cofactor>
</comment>
<dbReference type="Gene3D" id="3.30.470.20">
    <property type="entry name" value="ATP-grasp fold, B domain"/>
    <property type="match status" value="1"/>
</dbReference>
<dbReference type="Proteomes" id="UP000054618">
    <property type="component" value="Unassembled WGS sequence"/>
</dbReference>
<evidence type="ECO:0000259" key="14">
    <source>
        <dbReference type="PROSITE" id="PS50968"/>
    </source>
</evidence>
<dbReference type="FunFam" id="3.30.1490.20:FF:000003">
    <property type="entry name" value="acetyl-CoA carboxylase isoform X1"/>
    <property type="match status" value="1"/>
</dbReference>
<reference evidence="17 18" key="1">
    <citation type="submission" date="2015-11" db="EMBL/GenBank/DDBJ databases">
        <title>Genomic analysis of 38 Legionella species identifies large and diverse effector repertoires.</title>
        <authorList>
            <person name="Burstein D."/>
            <person name="Amaro F."/>
            <person name="Zusman T."/>
            <person name="Lifshitz Z."/>
            <person name="Cohen O."/>
            <person name="Gilbert J.A."/>
            <person name="Pupko T."/>
            <person name="Shuman H.A."/>
            <person name="Segal G."/>
        </authorList>
    </citation>
    <scope>NUCLEOTIDE SEQUENCE [LARGE SCALE GENOMIC DNA]</scope>
    <source>
        <strain evidence="17 18">CDC#1442-AUS-E</strain>
    </source>
</reference>
<evidence type="ECO:0000256" key="11">
    <source>
        <dbReference type="ARBA" id="ARBA00033786"/>
    </source>
</evidence>
<proteinExistence type="predicted"/>
<dbReference type="InterPro" id="IPR016185">
    <property type="entry name" value="PreATP-grasp_dom_sf"/>
</dbReference>
<dbReference type="Gene3D" id="2.40.50.100">
    <property type="match status" value="1"/>
</dbReference>
<dbReference type="SMART" id="SM00878">
    <property type="entry name" value="Biotin_carb_C"/>
    <property type="match status" value="1"/>
</dbReference>
<dbReference type="InterPro" id="IPR011053">
    <property type="entry name" value="Single_hybrid_motif"/>
</dbReference>
<dbReference type="CDD" id="cd06850">
    <property type="entry name" value="biotinyl_domain"/>
    <property type="match status" value="1"/>
</dbReference>
<dbReference type="InterPro" id="IPR005479">
    <property type="entry name" value="CPAse_ATP-bd"/>
</dbReference>
<dbReference type="PROSITE" id="PS00188">
    <property type="entry name" value="BIOTIN"/>
    <property type="match status" value="1"/>
</dbReference>
<evidence type="ECO:0000256" key="5">
    <source>
        <dbReference type="ARBA" id="ARBA00017242"/>
    </source>
</evidence>
<dbReference type="Pfam" id="PF02785">
    <property type="entry name" value="Biotin_carb_C"/>
    <property type="match status" value="1"/>
</dbReference>
<evidence type="ECO:0000256" key="2">
    <source>
        <dbReference type="ARBA" id="ARBA00003761"/>
    </source>
</evidence>
<evidence type="ECO:0000259" key="15">
    <source>
        <dbReference type="PROSITE" id="PS50975"/>
    </source>
</evidence>
<dbReference type="GO" id="GO:0005524">
    <property type="term" value="F:ATP binding"/>
    <property type="evidence" value="ECO:0007669"/>
    <property type="project" value="UniProtKB-UniRule"/>
</dbReference>
<feature type="domain" description="Biotin carboxylation" evidence="16">
    <location>
        <begin position="1"/>
        <end position="446"/>
    </location>
</feature>
<dbReference type="PANTHER" id="PTHR18866">
    <property type="entry name" value="CARBOXYLASE:PYRUVATE/ACETYL-COA/PROPIONYL-COA CARBOXYLASE"/>
    <property type="match status" value="1"/>
</dbReference>
<dbReference type="Pfam" id="PF00289">
    <property type="entry name" value="Biotin_carb_N"/>
    <property type="match status" value="1"/>
</dbReference>
<comment type="function">
    <text evidence="2">This protein is a component of the acetyl coenzyme A carboxylase complex; first, biotin carboxylase catalyzes the carboxylation of the carrier protein and then the transcarboxylase transfers the carboxyl group to form malonyl-CoA.</text>
</comment>
<dbReference type="NCBIfam" id="NF006367">
    <property type="entry name" value="PRK08591.1"/>
    <property type="match status" value="1"/>
</dbReference>
<dbReference type="InterPro" id="IPR011764">
    <property type="entry name" value="Biotin_carboxylation_dom"/>
</dbReference>
<dbReference type="PANTHER" id="PTHR18866:SF33">
    <property type="entry name" value="METHYLCROTONOYL-COA CARBOXYLASE SUBUNIT ALPHA, MITOCHONDRIAL-RELATED"/>
    <property type="match status" value="1"/>
</dbReference>
<keyword evidence="6" id="KW-0436">Ligase</keyword>
<dbReference type="SUPFAM" id="SSF52440">
    <property type="entry name" value="PreATP-grasp domain"/>
    <property type="match status" value="1"/>
</dbReference>
<evidence type="ECO:0000256" key="8">
    <source>
        <dbReference type="ARBA" id="ARBA00022840"/>
    </source>
</evidence>
<keyword evidence="8 13" id="KW-0067">ATP-binding</keyword>
<dbReference type="GO" id="GO:0046872">
    <property type="term" value="F:metal ion binding"/>
    <property type="evidence" value="ECO:0007669"/>
    <property type="project" value="InterPro"/>
</dbReference>
<feature type="domain" description="ATP-grasp" evidence="15">
    <location>
        <begin position="120"/>
        <end position="317"/>
    </location>
</feature>
<dbReference type="AlphaFoldDB" id="A0A0W0XZX6"/>
<evidence type="ECO:0000313" key="18">
    <source>
        <dbReference type="Proteomes" id="UP000054618"/>
    </source>
</evidence>
<dbReference type="Pfam" id="PF02786">
    <property type="entry name" value="CPSase_L_D2"/>
    <property type="match status" value="1"/>
</dbReference>
<evidence type="ECO:0000256" key="1">
    <source>
        <dbReference type="ARBA" id="ARBA00001953"/>
    </source>
</evidence>
<keyword evidence="18" id="KW-1185">Reference proteome</keyword>
<evidence type="ECO:0000256" key="7">
    <source>
        <dbReference type="ARBA" id="ARBA00022741"/>
    </source>
</evidence>
<gene>
    <name evidence="17" type="primary">mccA</name>
    <name evidence="17" type="ORF">Lqui_1426</name>
</gene>
<evidence type="ECO:0000256" key="12">
    <source>
        <dbReference type="ARBA" id="ARBA00048600"/>
    </source>
</evidence>
<comment type="subunit">
    <text evidence="4">Acetyl-CoA carboxylase is a heterohexamer of biotin carboxyl carrier protein, biotin carboxylase and the two subunits of carboxyl transferase in a 2:2 complex.</text>
</comment>
<dbReference type="PROSITE" id="PS00866">
    <property type="entry name" value="CPSASE_1"/>
    <property type="match status" value="1"/>
</dbReference>
<dbReference type="OrthoDB" id="9763189at2"/>
<evidence type="ECO:0000256" key="9">
    <source>
        <dbReference type="ARBA" id="ARBA00022946"/>
    </source>
</evidence>
<dbReference type="PROSITE" id="PS50979">
    <property type="entry name" value="BC"/>
    <property type="match status" value="1"/>
</dbReference>
<comment type="pathway">
    <text evidence="3">Lipid metabolism; malonyl-CoA biosynthesis; malonyl-CoA from acetyl-CoA: step 1/1.</text>
</comment>
<dbReference type="InterPro" id="IPR050856">
    <property type="entry name" value="Biotin_carboxylase_complex"/>
</dbReference>
<dbReference type="EMBL" id="LNYS01000008">
    <property type="protein sequence ID" value="KTD50101.1"/>
    <property type="molecule type" value="Genomic_DNA"/>
</dbReference>
<protein>
    <recommendedName>
        <fullName evidence="5">Biotin carboxylase</fullName>
    </recommendedName>
    <alternativeName>
        <fullName evidence="11">Acetyl-coenzyme A carboxylase biotin carboxylase subunit A</fullName>
    </alternativeName>
</protein>
<dbReference type="GO" id="GO:0004075">
    <property type="term" value="F:biotin carboxylase activity"/>
    <property type="evidence" value="ECO:0007669"/>
    <property type="project" value="UniProtKB-EC"/>
</dbReference>
<dbReference type="FunFam" id="3.30.470.20:FF:000028">
    <property type="entry name" value="Methylcrotonoyl-CoA carboxylase subunit alpha, mitochondrial"/>
    <property type="match status" value="1"/>
</dbReference>
<comment type="caution">
    <text evidence="17">The sequence shown here is derived from an EMBL/GenBank/DDBJ whole genome shotgun (WGS) entry which is preliminary data.</text>
</comment>
<dbReference type="InterPro" id="IPR005482">
    <property type="entry name" value="Biotin_COase_C"/>
</dbReference>
<dbReference type="InterPro" id="IPR000089">
    <property type="entry name" value="Biotin_lipoyl"/>
</dbReference>
<evidence type="ECO:0000256" key="6">
    <source>
        <dbReference type="ARBA" id="ARBA00022598"/>
    </source>
</evidence>
<dbReference type="Pfam" id="PF00364">
    <property type="entry name" value="Biotin_lipoyl"/>
    <property type="match status" value="1"/>
</dbReference>
<sequence>MFNKILIANRGEIACRIIRTAKSMGITTVALYSTADKESQHVKQADEAYWVGDSPALASYLNIHAIIDIAKKAKAEAIHPGYGFLSENPQFAAACEKEDIVFIGPTIKALEAMASKQLAKQLLEGSAVPLTPGYHGGDQSDKRLKEEASRIGFPILLKAAAGGGGKGMRAVHELAEFDSALAGARREAKASFADDTMIIEKLVLNPRHVEVQIMADQHGEVVHLFERDCSIQRRHQKIIEEAPAPGLDTELKQGLAEAACEVARSIQYRGAGTVEFLVAEDNQFYFMEMNTRLQVEHPVTEMITGLDLVAWQIKIAANLPLPLKQENIQATGHAIECRIYAEDPEQNFIPSIGKIHFLKEPCGEGVRIDTGVSTGSTISQYYDPMIAKLIVWGETRLEAIQRLQQALKSYAVGGLKTNIGFLQAICNHPRFIKGDLGTDFLSRETIEIENSDELECLLLSAAYDYLRLINQEQDPLFLENFAWQLNLEGFWFFRYMLGDQLKEVKIIAVNGQEFIAQIQNKIWRLSATYHNERLTVNDGHQRRSAWVINREGQIEIYNATGNVRIERFSWQTSHADTASQGGRLTAPMPATVVAILKNEGDVVKKGEQLLILEAMKMEHSIRAPKDGVITELYYRIGSQVNEGEELLKLT</sequence>
<keyword evidence="9" id="KW-0809">Transit peptide</keyword>
<dbReference type="SUPFAM" id="SSF51230">
    <property type="entry name" value="Single hybrid motif"/>
    <property type="match status" value="1"/>
</dbReference>
<dbReference type="PROSITE" id="PS50975">
    <property type="entry name" value="ATP_GRASP"/>
    <property type="match status" value="1"/>
</dbReference>
<name>A0A0W0XZX6_9GAMM</name>
<accession>A0A0W0XZX6</accession>
<dbReference type="PROSITE" id="PS00867">
    <property type="entry name" value="CPSASE_2"/>
    <property type="match status" value="1"/>
</dbReference>
<evidence type="ECO:0000259" key="16">
    <source>
        <dbReference type="PROSITE" id="PS50979"/>
    </source>
</evidence>
<evidence type="ECO:0000256" key="10">
    <source>
        <dbReference type="ARBA" id="ARBA00023267"/>
    </source>
</evidence>
<comment type="catalytic activity">
    <reaction evidence="12">
        <text>N(6)-biotinyl-L-lysyl-[protein] + hydrogencarbonate + ATP = N(6)-carboxybiotinyl-L-lysyl-[protein] + ADP + phosphate + H(+)</text>
        <dbReference type="Rhea" id="RHEA:13501"/>
        <dbReference type="Rhea" id="RHEA-COMP:10505"/>
        <dbReference type="Rhea" id="RHEA-COMP:10506"/>
        <dbReference type="ChEBI" id="CHEBI:15378"/>
        <dbReference type="ChEBI" id="CHEBI:17544"/>
        <dbReference type="ChEBI" id="CHEBI:30616"/>
        <dbReference type="ChEBI" id="CHEBI:43474"/>
        <dbReference type="ChEBI" id="CHEBI:83144"/>
        <dbReference type="ChEBI" id="CHEBI:83145"/>
        <dbReference type="ChEBI" id="CHEBI:456216"/>
        <dbReference type="EC" id="6.3.4.14"/>
    </reaction>
</comment>
<dbReference type="FunFam" id="3.40.50.20:FF:000010">
    <property type="entry name" value="Propionyl-CoA carboxylase subunit alpha"/>
    <property type="match status" value="1"/>
</dbReference>
<dbReference type="InterPro" id="IPR005481">
    <property type="entry name" value="BC-like_N"/>
</dbReference>
<dbReference type="SUPFAM" id="SSF56059">
    <property type="entry name" value="Glutathione synthetase ATP-binding domain-like"/>
    <property type="match status" value="1"/>
</dbReference>
<dbReference type="SUPFAM" id="SSF51246">
    <property type="entry name" value="Rudiment single hybrid motif"/>
    <property type="match status" value="1"/>
</dbReference>
<evidence type="ECO:0000256" key="3">
    <source>
        <dbReference type="ARBA" id="ARBA00004956"/>
    </source>
</evidence>
<dbReference type="PATRIC" id="fig|45073.5.peg.1503"/>
<evidence type="ECO:0000256" key="4">
    <source>
        <dbReference type="ARBA" id="ARBA00011750"/>
    </source>
</evidence>
<keyword evidence="7 13" id="KW-0547">Nucleotide-binding</keyword>
<dbReference type="InterPro" id="IPR001882">
    <property type="entry name" value="Biotin_BS"/>
</dbReference>
<organism evidence="17 18">
    <name type="scientific">Legionella quinlivanii</name>
    <dbReference type="NCBI Taxonomy" id="45073"/>
    <lineage>
        <taxon>Bacteria</taxon>
        <taxon>Pseudomonadati</taxon>
        <taxon>Pseudomonadota</taxon>
        <taxon>Gammaproteobacteria</taxon>
        <taxon>Legionellales</taxon>
        <taxon>Legionellaceae</taxon>
        <taxon>Legionella</taxon>
    </lineage>
</organism>
<dbReference type="InterPro" id="IPR011054">
    <property type="entry name" value="Rudment_hybrid_motif"/>
</dbReference>
<dbReference type="FunFam" id="2.40.50.100:FF:000003">
    <property type="entry name" value="Acetyl-CoA carboxylase biotin carboxyl carrier protein"/>
    <property type="match status" value="1"/>
</dbReference>
<dbReference type="STRING" id="45073.Lqui_1426"/>
<evidence type="ECO:0000256" key="13">
    <source>
        <dbReference type="PROSITE-ProRule" id="PRU00409"/>
    </source>
</evidence>